<keyword evidence="5" id="KW-0645">Protease</keyword>
<dbReference type="AlphaFoldDB" id="A0A3Q0J5V4"/>
<dbReference type="InterPro" id="IPR018114">
    <property type="entry name" value="TRYPSIN_HIS"/>
</dbReference>
<dbReference type="PROSITE" id="PS00135">
    <property type="entry name" value="TRYPSIN_SER"/>
    <property type="match status" value="1"/>
</dbReference>
<feature type="compositionally biased region" description="Low complexity" evidence="6">
    <location>
        <begin position="338"/>
        <end position="350"/>
    </location>
</feature>
<name>A0A3Q0J5V4_DIACI</name>
<dbReference type="InterPro" id="IPR001254">
    <property type="entry name" value="Trypsin_dom"/>
</dbReference>
<organism evidence="9 10">
    <name type="scientific">Diaphorina citri</name>
    <name type="common">Asian citrus psyllid</name>
    <dbReference type="NCBI Taxonomy" id="121845"/>
    <lineage>
        <taxon>Eukaryota</taxon>
        <taxon>Metazoa</taxon>
        <taxon>Ecdysozoa</taxon>
        <taxon>Arthropoda</taxon>
        <taxon>Hexapoda</taxon>
        <taxon>Insecta</taxon>
        <taxon>Pterygota</taxon>
        <taxon>Neoptera</taxon>
        <taxon>Paraneoptera</taxon>
        <taxon>Hemiptera</taxon>
        <taxon>Sternorrhyncha</taxon>
        <taxon>Psylloidea</taxon>
        <taxon>Psyllidae</taxon>
        <taxon>Diaphorininae</taxon>
        <taxon>Diaphorina</taxon>
    </lineage>
</organism>
<dbReference type="InterPro" id="IPR051487">
    <property type="entry name" value="Ser/Thr_Proteases_Immune/Dev"/>
</dbReference>
<dbReference type="SMART" id="SM00020">
    <property type="entry name" value="Tryp_SPc"/>
    <property type="match status" value="1"/>
</dbReference>
<dbReference type="Pfam" id="PF00089">
    <property type="entry name" value="Trypsin"/>
    <property type="match status" value="1"/>
</dbReference>
<dbReference type="GeneID" id="103515258"/>
<dbReference type="InterPro" id="IPR033116">
    <property type="entry name" value="TRYPSIN_SER"/>
</dbReference>
<gene>
    <name evidence="10" type="primary">LOC103515258</name>
</gene>
<dbReference type="RefSeq" id="XP_026683811.1">
    <property type="nucleotide sequence ID" value="XM_026828010.1"/>
</dbReference>
<feature type="compositionally biased region" description="Polar residues" evidence="6">
    <location>
        <begin position="328"/>
        <end position="337"/>
    </location>
</feature>
<evidence type="ECO:0000313" key="9">
    <source>
        <dbReference type="Proteomes" id="UP000079169"/>
    </source>
</evidence>
<dbReference type="InterPro" id="IPR043504">
    <property type="entry name" value="Peptidase_S1_PA_chymotrypsin"/>
</dbReference>
<feature type="chain" id="PRO_5017960719" evidence="7">
    <location>
        <begin position="23"/>
        <end position="358"/>
    </location>
</feature>
<keyword evidence="5" id="KW-0720">Serine protease</keyword>
<keyword evidence="5" id="KW-0378">Hydrolase</keyword>
<protein>
    <submittedName>
        <fullName evidence="10">CLIP domain-containing serine protease 2-like isoform X2</fullName>
    </submittedName>
</protein>
<keyword evidence="3" id="KW-0325">Glycoprotein</keyword>
<sequence>MVGVQGLFIVLMTLCFVYDGQAENDFDPEQHKNWHLLPPKDECGLSVEPRIIGGYVVKLGSQPWIARIGSVIHTTESEEKEVNLRARRDITFYCGGSLINQHYVVTAAHCFVFPQATHFVRLGEQNVITDPDCQNINGHKVCAPPVQDIKVIQFLTHENYTGTKNDIALLRLEKSPEWNGYVHPVCLPYGNAMTRNFENENTIVAGWGVTEDGRSSLELLAVQQKVFNSEECKARYQELDPSSQICVGGKVGKDACKGDSGGPLTWMGSFDSAILARNYLIGLVSYGPTCGTKSENPGVYTRMTYFLQWILDHLEDEVNIPEVRTEHLNSSSPLHQQSSNKTSSISSFASVRQALPST</sequence>
<comment type="similarity">
    <text evidence="4">Belongs to the peptidase S1 family. CLIP subfamily.</text>
</comment>
<evidence type="ECO:0000256" key="7">
    <source>
        <dbReference type="SAM" id="SignalP"/>
    </source>
</evidence>
<evidence type="ECO:0000256" key="1">
    <source>
        <dbReference type="ARBA" id="ARBA00022729"/>
    </source>
</evidence>
<evidence type="ECO:0000256" key="3">
    <source>
        <dbReference type="ARBA" id="ARBA00023180"/>
    </source>
</evidence>
<keyword evidence="1 7" id="KW-0732">Signal</keyword>
<dbReference type="InterPro" id="IPR001314">
    <property type="entry name" value="Peptidase_S1A"/>
</dbReference>
<dbReference type="InterPro" id="IPR009003">
    <property type="entry name" value="Peptidase_S1_PA"/>
</dbReference>
<feature type="domain" description="Peptidase S1" evidence="8">
    <location>
        <begin position="51"/>
        <end position="315"/>
    </location>
</feature>
<dbReference type="GO" id="GO:0004252">
    <property type="term" value="F:serine-type endopeptidase activity"/>
    <property type="evidence" value="ECO:0007669"/>
    <property type="project" value="InterPro"/>
</dbReference>
<dbReference type="PROSITE" id="PS50240">
    <property type="entry name" value="TRYPSIN_DOM"/>
    <property type="match status" value="1"/>
</dbReference>
<dbReference type="Proteomes" id="UP000079169">
    <property type="component" value="Unplaced"/>
</dbReference>
<keyword evidence="9" id="KW-1185">Reference proteome</keyword>
<accession>A0A3Q0J5V4</accession>
<evidence type="ECO:0000256" key="5">
    <source>
        <dbReference type="RuleBase" id="RU363034"/>
    </source>
</evidence>
<dbReference type="PRINTS" id="PR00722">
    <property type="entry name" value="CHYMOTRYPSIN"/>
</dbReference>
<dbReference type="Gene3D" id="2.40.10.10">
    <property type="entry name" value="Trypsin-like serine proteases"/>
    <property type="match status" value="2"/>
</dbReference>
<keyword evidence="2" id="KW-1015">Disulfide bond</keyword>
<dbReference type="FunFam" id="2.40.10.10:FF:000028">
    <property type="entry name" value="Serine protease easter"/>
    <property type="match status" value="1"/>
</dbReference>
<reference evidence="10" key="1">
    <citation type="submission" date="2025-08" db="UniProtKB">
        <authorList>
            <consortium name="RefSeq"/>
        </authorList>
    </citation>
    <scope>IDENTIFICATION</scope>
</reference>
<evidence type="ECO:0000259" key="8">
    <source>
        <dbReference type="PROSITE" id="PS50240"/>
    </source>
</evidence>
<dbReference type="GO" id="GO:0006508">
    <property type="term" value="P:proteolysis"/>
    <property type="evidence" value="ECO:0007669"/>
    <property type="project" value="UniProtKB-KW"/>
</dbReference>
<evidence type="ECO:0000313" key="10">
    <source>
        <dbReference type="RefSeq" id="XP_026683811.1"/>
    </source>
</evidence>
<feature type="signal peptide" evidence="7">
    <location>
        <begin position="1"/>
        <end position="22"/>
    </location>
</feature>
<evidence type="ECO:0000256" key="2">
    <source>
        <dbReference type="ARBA" id="ARBA00023157"/>
    </source>
</evidence>
<dbReference type="PROSITE" id="PS00134">
    <property type="entry name" value="TRYPSIN_HIS"/>
    <property type="match status" value="1"/>
</dbReference>
<proteinExistence type="inferred from homology"/>
<evidence type="ECO:0000256" key="4">
    <source>
        <dbReference type="ARBA" id="ARBA00024195"/>
    </source>
</evidence>
<dbReference type="SUPFAM" id="SSF50494">
    <property type="entry name" value="Trypsin-like serine proteases"/>
    <property type="match status" value="1"/>
</dbReference>
<evidence type="ECO:0000256" key="6">
    <source>
        <dbReference type="SAM" id="MobiDB-lite"/>
    </source>
</evidence>
<feature type="region of interest" description="Disordered" evidence="6">
    <location>
        <begin position="327"/>
        <end position="358"/>
    </location>
</feature>
<dbReference type="CDD" id="cd00190">
    <property type="entry name" value="Tryp_SPc"/>
    <property type="match status" value="1"/>
</dbReference>
<dbReference type="PANTHER" id="PTHR24256">
    <property type="entry name" value="TRYPTASE-RELATED"/>
    <property type="match status" value="1"/>
</dbReference>